<protein>
    <submittedName>
        <fullName evidence="5">Arylesterase</fullName>
    </submittedName>
</protein>
<dbReference type="Proteomes" id="UP000198393">
    <property type="component" value="Unassembled WGS sequence"/>
</dbReference>
<dbReference type="Pfam" id="PF01731">
    <property type="entry name" value="Arylesterase"/>
    <property type="match status" value="1"/>
</dbReference>
<evidence type="ECO:0000256" key="1">
    <source>
        <dbReference type="ARBA" id="ARBA00008595"/>
    </source>
</evidence>
<organism evidence="5 6">
    <name type="scientific">Ekhidna lutea</name>
    <dbReference type="NCBI Taxonomy" id="447679"/>
    <lineage>
        <taxon>Bacteria</taxon>
        <taxon>Pseudomonadati</taxon>
        <taxon>Bacteroidota</taxon>
        <taxon>Cytophagia</taxon>
        <taxon>Cytophagales</taxon>
        <taxon>Reichenbachiellaceae</taxon>
        <taxon>Ekhidna</taxon>
    </lineage>
</organism>
<keyword evidence="6" id="KW-1185">Reference proteome</keyword>
<keyword evidence="4" id="KW-0325">Glycoprotein</keyword>
<dbReference type="PANTHER" id="PTHR11799">
    <property type="entry name" value="PARAOXONASE"/>
    <property type="match status" value="1"/>
</dbReference>
<gene>
    <name evidence="5" type="ORF">SAMN05421640_0211</name>
</gene>
<dbReference type="SUPFAM" id="SSF63829">
    <property type="entry name" value="Calcium-dependent phosphotriesterase"/>
    <property type="match status" value="1"/>
</dbReference>
<accession>A0A239EL23</accession>
<dbReference type="OrthoDB" id="1158171at2"/>
<dbReference type="InterPro" id="IPR002640">
    <property type="entry name" value="Arylesterase"/>
</dbReference>
<dbReference type="RefSeq" id="WP_089354993.1">
    <property type="nucleotide sequence ID" value="NZ_FZPD01000001.1"/>
</dbReference>
<evidence type="ECO:0000313" key="6">
    <source>
        <dbReference type="Proteomes" id="UP000198393"/>
    </source>
</evidence>
<dbReference type="InterPro" id="IPR051288">
    <property type="entry name" value="Serum_paraoxonase/arylesterase"/>
</dbReference>
<evidence type="ECO:0000256" key="3">
    <source>
        <dbReference type="ARBA" id="ARBA00023157"/>
    </source>
</evidence>
<evidence type="ECO:0000256" key="4">
    <source>
        <dbReference type="ARBA" id="ARBA00023180"/>
    </source>
</evidence>
<keyword evidence="2" id="KW-0378">Hydrolase</keyword>
<name>A0A239EL23_EKHLU</name>
<evidence type="ECO:0000256" key="2">
    <source>
        <dbReference type="ARBA" id="ARBA00022801"/>
    </source>
</evidence>
<evidence type="ECO:0000313" key="5">
    <source>
        <dbReference type="EMBL" id="SNS45336.1"/>
    </source>
</evidence>
<keyword evidence="3" id="KW-1015">Disulfide bond</keyword>
<comment type="similarity">
    <text evidence="1">Belongs to the paraoxonase family.</text>
</comment>
<dbReference type="AlphaFoldDB" id="A0A239EL23"/>
<proteinExistence type="inferred from homology"/>
<sequence length="342" mass="38534">MKKFLLTILIIVTLVGGYVLYIFSSTGYFREVNNTETYEVIAEIPMKGAEDFTINYEEGFMIISQDDRAGRRDGNRSQGHLYYLDLDSGDFVPKKLTAEYKLPFYPHGISLLKLDSAHYQILVVNHARGHTIEKFELFGDSLVYMVTYKDESMISPNDVIALDKDSFYFTNDHGYTSYWGRMAENYLGVAASNVMFYDGKYRKVADGISYANGINISKDRKQVFVASPRSFKLKYYDILEGGDLAHDRDLNVASGIDNIELDPEGNLWMGSHPNLLAFASYAAGKKEIAPSEVIKVEDGEKVESLYENDGAFVSASSVAAPYKDLLFIGTVMDDRLVVLRKK</sequence>
<dbReference type="InterPro" id="IPR011042">
    <property type="entry name" value="6-blade_b-propeller_TolB-like"/>
</dbReference>
<dbReference type="Gene3D" id="2.120.10.30">
    <property type="entry name" value="TolB, C-terminal domain"/>
    <property type="match status" value="1"/>
</dbReference>
<dbReference type="GO" id="GO:0004064">
    <property type="term" value="F:arylesterase activity"/>
    <property type="evidence" value="ECO:0007669"/>
    <property type="project" value="InterPro"/>
</dbReference>
<dbReference type="EMBL" id="FZPD01000001">
    <property type="protein sequence ID" value="SNS45336.1"/>
    <property type="molecule type" value="Genomic_DNA"/>
</dbReference>
<reference evidence="5 6" key="1">
    <citation type="submission" date="2017-06" db="EMBL/GenBank/DDBJ databases">
        <authorList>
            <person name="Kim H.J."/>
            <person name="Triplett B.A."/>
        </authorList>
    </citation>
    <scope>NUCLEOTIDE SEQUENCE [LARGE SCALE GENOMIC DNA]</scope>
    <source>
        <strain evidence="5 6">DSM 19307</strain>
    </source>
</reference>
<dbReference type="PANTHER" id="PTHR11799:SF12">
    <property type="entry name" value="PARAOXONASE-RELATED"/>
    <property type="match status" value="1"/>
</dbReference>